<keyword evidence="1" id="KW-0472">Membrane</keyword>
<reference evidence="2 3" key="1">
    <citation type="submission" date="2016-11" db="EMBL/GenBank/DDBJ databases">
        <authorList>
            <person name="Jaros S."/>
            <person name="Januszkiewicz K."/>
            <person name="Wedrychowicz H."/>
        </authorList>
    </citation>
    <scope>NUCLEOTIDE SEQUENCE [LARGE SCALE GENOMIC DNA]</scope>
    <source>
        <strain evidence="2 3">DSM 24574</strain>
    </source>
</reference>
<sequence>MAKKVFLTLFPLPYWILIVAGTVLGFLGDDFSSLSNAFINCGIFLVAAKLATIFHEIGHILAAKLVGGTPRRMILGRGHELYRAQIYGVRVVVNSSFRGARVTATFNHPSFLRLRYAFYMMGGVLCNGLIAFVFFSLFGFNFFGANDQVTFAPASALYWPMHWDC</sequence>
<organism evidence="2 3">
    <name type="scientific">Chryseolinea serpens</name>
    <dbReference type="NCBI Taxonomy" id="947013"/>
    <lineage>
        <taxon>Bacteria</taxon>
        <taxon>Pseudomonadati</taxon>
        <taxon>Bacteroidota</taxon>
        <taxon>Cytophagia</taxon>
        <taxon>Cytophagales</taxon>
        <taxon>Fulvivirgaceae</taxon>
        <taxon>Chryseolinea</taxon>
    </lineage>
</organism>
<keyword evidence="3" id="KW-1185">Reference proteome</keyword>
<dbReference type="STRING" id="947013.SAMN04488109_5334"/>
<protein>
    <submittedName>
        <fullName evidence="2">Peptidase M50B-like</fullName>
    </submittedName>
</protein>
<dbReference type="OrthoDB" id="974834at2"/>
<dbReference type="AlphaFoldDB" id="A0A1M5VS77"/>
<name>A0A1M5VS77_9BACT</name>
<keyword evidence="1" id="KW-1133">Transmembrane helix</keyword>
<dbReference type="EMBL" id="FQWQ01000004">
    <property type="protein sequence ID" value="SHH77783.1"/>
    <property type="molecule type" value="Genomic_DNA"/>
</dbReference>
<evidence type="ECO:0000313" key="2">
    <source>
        <dbReference type="EMBL" id="SHH77783.1"/>
    </source>
</evidence>
<keyword evidence="1" id="KW-0812">Transmembrane</keyword>
<proteinExistence type="predicted"/>
<evidence type="ECO:0000313" key="3">
    <source>
        <dbReference type="Proteomes" id="UP000184212"/>
    </source>
</evidence>
<dbReference type="RefSeq" id="WP_073140709.1">
    <property type="nucleotide sequence ID" value="NZ_FQWQ01000004.1"/>
</dbReference>
<accession>A0A1M5VS77</accession>
<gene>
    <name evidence="2" type="ORF">SAMN04488109_5334</name>
</gene>
<feature type="transmembrane region" description="Helical" evidence="1">
    <location>
        <begin position="34"/>
        <end position="54"/>
    </location>
</feature>
<feature type="transmembrane region" description="Helical" evidence="1">
    <location>
        <begin position="116"/>
        <end position="143"/>
    </location>
</feature>
<feature type="transmembrane region" description="Helical" evidence="1">
    <location>
        <begin position="7"/>
        <end position="28"/>
    </location>
</feature>
<dbReference type="Proteomes" id="UP000184212">
    <property type="component" value="Unassembled WGS sequence"/>
</dbReference>
<evidence type="ECO:0000256" key="1">
    <source>
        <dbReference type="SAM" id="Phobius"/>
    </source>
</evidence>